<sequence>MKIEILMLLESEMKGNNPTILNENEYEIEEIELFDEDDDFSSESSANEFKIVEMDDCYIMCKTPNSPLTYNEKREFMTGLILYDNTKEKKSKTTHFCVLTEAEKSKLVTYKANENAVYYVEIVGLKGLKCKKELKSIKKYLNEL</sequence>
<name>A0A2H4U878_METSM</name>
<proteinExistence type="predicted"/>
<reference evidence="2" key="1">
    <citation type="submission" date="2016-10" db="EMBL/GenBank/DDBJ databases">
        <authorList>
            <person name="Kim B.-C."/>
            <person name="Jeong H."/>
        </authorList>
    </citation>
    <scope>NUCLEOTIDE SEQUENCE [LARGE SCALE GENOMIC DNA]</scope>
    <source>
        <strain evidence="2">KB11</strain>
    </source>
</reference>
<dbReference type="Proteomes" id="UP000232133">
    <property type="component" value="Chromosome"/>
</dbReference>
<protein>
    <submittedName>
        <fullName evidence="1">Uncharacterized protein</fullName>
    </submittedName>
</protein>
<dbReference type="GeneID" id="35119274"/>
<dbReference type="RefSeq" id="WP_100815733.1">
    <property type="nucleotide sequence ID" value="NZ_CAYAYS010000019.1"/>
</dbReference>
<gene>
    <name evidence="1" type="ORF">BK798_07805</name>
</gene>
<accession>A0A2H4U878</accession>
<dbReference type="AlphaFoldDB" id="A0A2H4U878"/>
<dbReference type="EMBL" id="CP017803">
    <property type="protein sequence ID" value="ATZ60326.1"/>
    <property type="molecule type" value="Genomic_DNA"/>
</dbReference>
<evidence type="ECO:0000313" key="2">
    <source>
        <dbReference type="Proteomes" id="UP000232133"/>
    </source>
</evidence>
<evidence type="ECO:0000313" key="1">
    <source>
        <dbReference type="EMBL" id="ATZ60326.1"/>
    </source>
</evidence>
<organism evidence="1 2">
    <name type="scientific">Methanobrevibacter smithii</name>
    <dbReference type="NCBI Taxonomy" id="2173"/>
    <lineage>
        <taxon>Archaea</taxon>
        <taxon>Methanobacteriati</taxon>
        <taxon>Methanobacteriota</taxon>
        <taxon>Methanomada group</taxon>
        <taxon>Methanobacteria</taxon>
        <taxon>Methanobacteriales</taxon>
        <taxon>Methanobacteriaceae</taxon>
        <taxon>Methanobrevibacter</taxon>
    </lineage>
</organism>